<dbReference type="Proteomes" id="UP000595197">
    <property type="component" value="Chromosome"/>
</dbReference>
<keyword evidence="2" id="KW-1003">Cell membrane</keyword>
<accession>A0ABX7B7Z3</accession>
<evidence type="ECO:0000256" key="6">
    <source>
        <dbReference type="ARBA" id="ARBA00022692"/>
    </source>
</evidence>
<feature type="transmembrane region" description="Helical" evidence="9">
    <location>
        <begin position="484"/>
        <end position="504"/>
    </location>
</feature>
<evidence type="ECO:0000256" key="9">
    <source>
        <dbReference type="SAM" id="Phobius"/>
    </source>
</evidence>
<dbReference type="CDD" id="cd06421">
    <property type="entry name" value="CESA_CelA_like"/>
    <property type="match status" value="1"/>
</dbReference>
<dbReference type="RefSeq" id="WP_201077618.1">
    <property type="nucleotide sequence ID" value="NZ_CP067420.1"/>
</dbReference>
<keyword evidence="12" id="KW-1185">Reference proteome</keyword>
<evidence type="ECO:0000256" key="8">
    <source>
        <dbReference type="ARBA" id="ARBA00023136"/>
    </source>
</evidence>
<dbReference type="SUPFAM" id="SSF53448">
    <property type="entry name" value="Nucleotide-diphospho-sugar transferases"/>
    <property type="match status" value="1"/>
</dbReference>
<evidence type="ECO:0000256" key="5">
    <source>
        <dbReference type="ARBA" id="ARBA00022679"/>
    </source>
</evidence>
<evidence type="ECO:0000256" key="2">
    <source>
        <dbReference type="ARBA" id="ARBA00022475"/>
    </source>
</evidence>
<feature type="transmembrane region" description="Helical" evidence="9">
    <location>
        <begin position="407"/>
        <end position="425"/>
    </location>
</feature>
<name>A0ABX7B7Z3_9PROT</name>
<keyword evidence="3" id="KW-0997">Cell inner membrane</keyword>
<feature type="transmembrane region" description="Helical" evidence="9">
    <location>
        <begin position="372"/>
        <end position="395"/>
    </location>
</feature>
<feature type="transmembrane region" description="Helical" evidence="9">
    <location>
        <begin position="71"/>
        <end position="91"/>
    </location>
</feature>
<dbReference type="InterPro" id="IPR009875">
    <property type="entry name" value="PilZ_domain"/>
</dbReference>
<organism evidence="11 12">
    <name type="scientific">Skermanella cutis</name>
    <dbReference type="NCBI Taxonomy" id="2775420"/>
    <lineage>
        <taxon>Bacteria</taxon>
        <taxon>Pseudomonadati</taxon>
        <taxon>Pseudomonadota</taxon>
        <taxon>Alphaproteobacteria</taxon>
        <taxon>Rhodospirillales</taxon>
        <taxon>Azospirillaceae</taxon>
        <taxon>Skermanella</taxon>
    </lineage>
</organism>
<evidence type="ECO:0000256" key="1">
    <source>
        <dbReference type="ARBA" id="ARBA00004127"/>
    </source>
</evidence>
<dbReference type="InterPro" id="IPR003919">
    <property type="entry name" value="Cell_synth_A"/>
</dbReference>
<evidence type="ECO:0000256" key="3">
    <source>
        <dbReference type="ARBA" id="ARBA00022519"/>
    </source>
</evidence>
<dbReference type="Pfam" id="PF07238">
    <property type="entry name" value="PilZ"/>
    <property type="match status" value="1"/>
</dbReference>
<sequence length="654" mass="72819">MVFSALEAGLAPSLVIAGLALAALPFCSTSDVRVRVLVFAVSVGMGWRYIAWRAAETLPPPALDADFVCGVAFLALEILVMLGSTLSSLILSRTLDRRDEATANARWWPADRPPQVDVLITTYNEEEAILSRTIAGALGIDHPRLRVWVLDDGRRDWLRDLCAARGVGYLTRPDNSHAKAGNINNGLAHLATLEAEPEFIVVLDADFVAHDDFVSRTLALFHDPTVGLVQTPQHFFNPDPIQSNLRIGRAYPDEQRFFFDHLMACRDAWGIAFCCGTSSMMRWDGLRAIGGFPTDSVTEDFLVTLRLKQHGLRTVYLNERLSDGLAPEGMKEYVTQRGRWCLGLMQIIRGPLSPFRRNRLDWMDRLGLADALIYWSSTFCFRLACLVIPALYWWFGISAVNASFTDVVAYFVPYFVAVMIALNWTTGGKIIPIMNDVSQVLTMFEINRAVFAGLLRPEGQKFKVTAKGGERSRRIVQWVMMRRFGALMLMTVGGMVYAMLSDYAPDGGAGDGKLVILFWSFYNLIVLMLAMTVCIELPRLRGDERYPTDEQVEMELSGDMIPARLIDISLGGARIQGTVPTDAGEGFLLHLAEVGVMPVTVVNARDGAFVVKFLHDAETRDRMIRKIYSDNYQLNVSRVNWRGLLAGLGSRAAQ</sequence>
<proteinExistence type="predicted"/>
<feature type="domain" description="PilZ" evidence="10">
    <location>
        <begin position="541"/>
        <end position="623"/>
    </location>
</feature>
<dbReference type="Gene3D" id="3.90.550.10">
    <property type="entry name" value="Spore Coat Polysaccharide Biosynthesis Protein SpsA, Chain A"/>
    <property type="match status" value="1"/>
</dbReference>
<feature type="transmembrane region" description="Helical" evidence="9">
    <location>
        <begin position="34"/>
        <end position="51"/>
    </location>
</feature>
<gene>
    <name evidence="11" type="ORF">IGS68_04350</name>
</gene>
<feature type="transmembrane region" description="Helical" evidence="9">
    <location>
        <begin position="516"/>
        <end position="535"/>
    </location>
</feature>
<dbReference type="PANTHER" id="PTHR43867:SF2">
    <property type="entry name" value="CELLULOSE SYNTHASE CATALYTIC SUBUNIT A [UDP-FORMING]"/>
    <property type="match status" value="1"/>
</dbReference>
<evidence type="ECO:0000313" key="12">
    <source>
        <dbReference type="Proteomes" id="UP000595197"/>
    </source>
</evidence>
<dbReference type="InterPro" id="IPR050321">
    <property type="entry name" value="Glycosyltr_2/OpgH_subfam"/>
</dbReference>
<keyword evidence="8 9" id="KW-0472">Membrane</keyword>
<evidence type="ECO:0000313" key="11">
    <source>
        <dbReference type="EMBL" id="QQP90491.1"/>
    </source>
</evidence>
<evidence type="ECO:0000259" key="10">
    <source>
        <dbReference type="Pfam" id="PF07238"/>
    </source>
</evidence>
<reference evidence="11" key="1">
    <citation type="submission" date="2021-02" db="EMBL/GenBank/DDBJ databases">
        <title>Skermanella TT6 skin isolate.</title>
        <authorList>
            <person name="Lee K."/>
            <person name="Ganzorig M."/>
        </authorList>
    </citation>
    <scope>NUCLEOTIDE SEQUENCE</scope>
    <source>
        <strain evidence="11">TT6</strain>
    </source>
</reference>
<keyword evidence="4" id="KW-0328">Glycosyltransferase</keyword>
<keyword evidence="6 9" id="KW-0812">Transmembrane</keyword>
<protein>
    <submittedName>
        <fullName evidence="11">Glycosyltransferase</fullName>
    </submittedName>
</protein>
<dbReference type="PANTHER" id="PTHR43867">
    <property type="entry name" value="CELLULOSE SYNTHASE CATALYTIC SUBUNIT A [UDP-FORMING]"/>
    <property type="match status" value="1"/>
</dbReference>
<dbReference type="PRINTS" id="PR01439">
    <property type="entry name" value="CELLSNTHASEA"/>
</dbReference>
<dbReference type="SUPFAM" id="SSF141371">
    <property type="entry name" value="PilZ domain-like"/>
    <property type="match status" value="1"/>
</dbReference>
<dbReference type="InterPro" id="IPR029044">
    <property type="entry name" value="Nucleotide-diphossugar_trans"/>
</dbReference>
<evidence type="ECO:0000256" key="4">
    <source>
        <dbReference type="ARBA" id="ARBA00022676"/>
    </source>
</evidence>
<comment type="subcellular location">
    <subcellularLocation>
        <location evidence="1">Endomembrane system</location>
        <topology evidence="1">Multi-pass membrane protein</topology>
    </subcellularLocation>
</comment>
<keyword evidence="7 9" id="KW-1133">Transmembrane helix</keyword>
<feature type="transmembrane region" description="Helical" evidence="9">
    <location>
        <begin position="6"/>
        <end position="27"/>
    </location>
</feature>
<dbReference type="Pfam" id="PF13641">
    <property type="entry name" value="Glyco_tranf_2_3"/>
    <property type="match status" value="1"/>
</dbReference>
<keyword evidence="5" id="KW-0808">Transferase</keyword>
<evidence type="ECO:0000256" key="7">
    <source>
        <dbReference type="ARBA" id="ARBA00022989"/>
    </source>
</evidence>
<dbReference type="EMBL" id="CP067420">
    <property type="protein sequence ID" value="QQP90491.1"/>
    <property type="molecule type" value="Genomic_DNA"/>
</dbReference>